<sequence>METRLAYRALLQFGAGISAGSISASQSGNDLVLTISATDSITVKDWFGSINYRLGQIQFDGEEPQSAQSFVDNLLNPPIE</sequence>
<feature type="domain" description="Haemolysin-type calcium binding-related" evidence="1">
    <location>
        <begin position="30"/>
        <end position="60"/>
    </location>
</feature>
<dbReference type="Proteomes" id="UP000235116">
    <property type="component" value="Chromosome"/>
</dbReference>
<dbReference type="EMBL" id="CP022684">
    <property type="protein sequence ID" value="AUM13004.1"/>
    <property type="molecule type" value="Genomic_DNA"/>
</dbReference>
<name>A0A2K9LQA1_9GAMM</name>
<organism evidence="2 3">
    <name type="scientific">Ketobacter alkanivorans</name>
    <dbReference type="NCBI Taxonomy" id="1917421"/>
    <lineage>
        <taxon>Bacteria</taxon>
        <taxon>Pseudomonadati</taxon>
        <taxon>Pseudomonadota</taxon>
        <taxon>Gammaproteobacteria</taxon>
        <taxon>Pseudomonadales</taxon>
        <taxon>Ketobacteraceae</taxon>
        <taxon>Ketobacter</taxon>
    </lineage>
</organism>
<evidence type="ECO:0000313" key="2">
    <source>
        <dbReference type="EMBL" id="AUM13004.1"/>
    </source>
</evidence>
<dbReference type="InterPro" id="IPR010566">
    <property type="entry name" value="Haemolys_ca-bd"/>
</dbReference>
<reference evidence="3" key="1">
    <citation type="submission" date="2017-08" db="EMBL/GenBank/DDBJ databases">
        <title>Direct submision.</title>
        <authorList>
            <person name="Kim S.-J."/>
            <person name="Rhee S.-K."/>
        </authorList>
    </citation>
    <scope>NUCLEOTIDE SEQUENCE [LARGE SCALE GENOMIC DNA]</scope>
    <source>
        <strain evidence="3">GI5</strain>
    </source>
</reference>
<dbReference type="AlphaFoldDB" id="A0A2K9LQA1"/>
<accession>A0A2K9LQA1</accession>
<proteinExistence type="predicted"/>
<keyword evidence="3" id="KW-1185">Reference proteome</keyword>
<dbReference type="RefSeq" id="WP_101894383.1">
    <property type="nucleotide sequence ID" value="NZ_CP022684.1"/>
</dbReference>
<gene>
    <name evidence="2" type="ORF">Kalk_11480</name>
</gene>
<dbReference type="KEGG" id="kak:Kalk_11480"/>
<evidence type="ECO:0000259" key="1">
    <source>
        <dbReference type="Pfam" id="PF06594"/>
    </source>
</evidence>
<protein>
    <recommendedName>
        <fullName evidence="1">Haemolysin-type calcium binding-related domain-containing protein</fullName>
    </recommendedName>
</protein>
<dbReference type="Pfam" id="PF06594">
    <property type="entry name" value="HCBP_related"/>
    <property type="match status" value="1"/>
</dbReference>
<evidence type="ECO:0000313" key="3">
    <source>
        <dbReference type="Proteomes" id="UP000235116"/>
    </source>
</evidence>